<proteinExistence type="predicted"/>
<dbReference type="PRINTS" id="PR01217">
    <property type="entry name" value="PRICHEXTENSN"/>
</dbReference>
<gene>
    <name evidence="2" type="ORF">H9862_07910</name>
</gene>
<dbReference type="EMBL" id="DXFQ01000148">
    <property type="protein sequence ID" value="HIX20507.1"/>
    <property type="molecule type" value="Genomic_DNA"/>
</dbReference>
<feature type="region of interest" description="Disordered" evidence="1">
    <location>
        <begin position="28"/>
        <end position="195"/>
    </location>
</feature>
<dbReference type="AlphaFoldDB" id="A0A9D1VC75"/>
<reference evidence="2" key="1">
    <citation type="journal article" date="2021" name="PeerJ">
        <title>Extensive microbial diversity within the chicken gut microbiome revealed by metagenomics and culture.</title>
        <authorList>
            <person name="Gilroy R."/>
            <person name="Ravi A."/>
            <person name="Getino M."/>
            <person name="Pursley I."/>
            <person name="Horton D.L."/>
            <person name="Alikhan N.F."/>
            <person name="Baker D."/>
            <person name="Gharbi K."/>
            <person name="Hall N."/>
            <person name="Watson M."/>
            <person name="Adriaenssens E.M."/>
            <person name="Foster-Nyarko E."/>
            <person name="Jarju S."/>
            <person name="Secka A."/>
            <person name="Antonio M."/>
            <person name="Oren A."/>
            <person name="Chaudhuri R.R."/>
            <person name="La Ragione R."/>
            <person name="Hildebrand F."/>
            <person name="Pallen M.J."/>
        </authorList>
    </citation>
    <scope>NUCLEOTIDE SEQUENCE</scope>
    <source>
        <strain evidence="2">14975</strain>
    </source>
</reference>
<comment type="caution">
    <text evidence="2">The sequence shown here is derived from an EMBL/GenBank/DDBJ whole genome shotgun (WGS) entry which is preliminary data.</text>
</comment>
<accession>A0A9D1VC75</accession>
<organism evidence="2 3">
    <name type="scientific">Candidatus Akkermansia intestinigallinarum</name>
    <dbReference type="NCBI Taxonomy" id="2838431"/>
    <lineage>
        <taxon>Bacteria</taxon>
        <taxon>Pseudomonadati</taxon>
        <taxon>Verrucomicrobiota</taxon>
        <taxon>Verrucomicrobiia</taxon>
        <taxon>Verrucomicrobiales</taxon>
        <taxon>Akkermansiaceae</taxon>
        <taxon>Akkermansia</taxon>
    </lineage>
</organism>
<evidence type="ECO:0000313" key="3">
    <source>
        <dbReference type="Proteomes" id="UP000823964"/>
    </source>
</evidence>
<evidence type="ECO:0000313" key="2">
    <source>
        <dbReference type="EMBL" id="HIX20507.1"/>
    </source>
</evidence>
<dbReference type="Proteomes" id="UP000823964">
    <property type="component" value="Unassembled WGS sequence"/>
</dbReference>
<feature type="compositionally biased region" description="Low complexity" evidence="1">
    <location>
        <begin position="39"/>
        <end position="57"/>
    </location>
</feature>
<protein>
    <submittedName>
        <fullName evidence="2">Uncharacterized protein</fullName>
    </submittedName>
</protein>
<feature type="compositionally biased region" description="Basic and acidic residues" evidence="1">
    <location>
        <begin position="114"/>
        <end position="124"/>
    </location>
</feature>
<name>A0A9D1VC75_9BACT</name>
<reference evidence="2" key="2">
    <citation type="submission" date="2021-04" db="EMBL/GenBank/DDBJ databases">
        <authorList>
            <person name="Gilroy R."/>
        </authorList>
    </citation>
    <scope>NUCLEOTIDE SEQUENCE</scope>
    <source>
        <strain evidence="2">14975</strain>
    </source>
</reference>
<evidence type="ECO:0000256" key="1">
    <source>
        <dbReference type="SAM" id="MobiDB-lite"/>
    </source>
</evidence>
<sequence length="195" mass="20512">MNHVSTSAGLLSLTLVGVLSSCVYFTQDVPDKPYKGRPPKLTTPPLATPAATPAATPGSAQMPLPGAATKPTAVPAPPPRHDAKPAGKPSSHITQPGHATVKPAEPKVQTPTKPKADPKPEPKKPSLLPDTPPSKSAAKPSGDTPVAKEVPGDPTRVYNPYNPSRTIQILDKNGKRWPSGKRLKIKGQDKYFLVP</sequence>